<evidence type="ECO:0000256" key="4">
    <source>
        <dbReference type="ARBA" id="ARBA00022801"/>
    </source>
</evidence>
<dbReference type="Gene3D" id="3.20.20.80">
    <property type="entry name" value="Glycosidases"/>
    <property type="match status" value="1"/>
</dbReference>
<keyword evidence="5" id="KW-0326">Glycosidase</keyword>
<dbReference type="SUPFAM" id="SSF49785">
    <property type="entry name" value="Galactose-binding domain-like"/>
    <property type="match status" value="1"/>
</dbReference>
<dbReference type="Pfam" id="PF00754">
    <property type="entry name" value="F5_F8_type_C"/>
    <property type="match status" value="1"/>
</dbReference>
<feature type="domain" description="Glycoside hydrolase family 20 catalytic" evidence="8">
    <location>
        <begin position="162"/>
        <end position="508"/>
    </location>
</feature>
<dbReference type="GO" id="GO:0030203">
    <property type="term" value="P:glycosaminoglycan metabolic process"/>
    <property type="evidence" value="ECO:0007669"/>
    <property type="project" value="TreeGrafter"/>
</dbReference>
<sequence length="768" mass="86966">MINYFRLPIRFIKTTVLVLPCFVFAIQSKAQTATQGIIPRPVKATFGKKSFVFFDNAIGRFGKSISEDNLIFFRQYFHALTGNDLSVRKSSKMIADMWLVLDSNNVIEPEGYKLSVSDKYIMIKAHDEAGIFYGLQSLTQLLRVKDGKAEVPYCEISDHPRFAYRGMHLDVSRHFFEPAAVKKWIDLLALYKINTFHWHLTDDQGWRIEIKKYPLLQSISAYRDETIIGHKKDSPHRFNGKRYGGYYTQDEVKDIVKYATQRHITVIPEIEMPGHALAALAAYPQLGCTGGPYATATFWGIFDDVYCAGNDETFTFLQNVMDEVLPLFPSKYIHIGGDECPKTKWKACPKCQKRIQDEHLKDEKELQSYFIGRMEKYLNSKGRQIIGWDEILEGGLTPGATVMSWTGEEGGIAAAKQHHEAIMTPEKYVYLDYYQSLYPEEPLAGGGYTPLSKVYNYEPITNELNGEEAKYIKGVQANAWSEYMASPEQAERQLFPRMLALAEVAWSSKSNKNYVDFLKRLRYQQPLLKKLNVNAADVFDEITDSVTETANHQVALTLKTTLPGAKIAYRQEGDKAYTTSKSNSVTIQPHSGLVKGIVLLNGKQVGRTYEKSFTFHKAIGKKVTLKNQPQGGYNPGNTFGLVNGVFGSKLYNDGQWYGFSGDDLDAVVDLGSVQSVSRLGINILKYHWQKMWEPTLLTFEVSTDGNSYTEVYRQTDFPDNGINEVRANIKTQQARYVRVKGTNKGIIPPGEYIAGAKAWLMVDEIMVN</sequence>
<keyword evidence="12" id="KW-1185">Reference proteome</keyword>
<dbReference type="Proteomes" id="UP000245678">
    <property type="component" value="Unassembled WGS sequence"/>
</dbReference>
<dbReference type="GO" id="GO:0016020">
    <property type="term" value="C:membrane"/>
    <property type="evidence" value="ECO:0007669"/>
    <property type="project" value="TreeGrafter"/>
</dbReference>
<evidence type="ECO:0000259" key="9">
    <source>
        <dbReference type="Pfam" id="PF00754"/>
    </source>
</evidence>
<comment type="catalytic activity">
    <reaction evidence="1">
        <text>Hydrolysis of terminal non-reducing N-acetyl-D-hexosamine residues in N-acetyl-beta-D-hexosaminides.</text>
        <dbReference type="EC" id="3.2.1.52"/>
    </reaction>
</comment>
<dbReference type="PANTHER" id="PTHR22600:SF57">
    <property type="entry name" value="BETA-N-ACETYLHEXOSAMINIDASE"/>
    <property type="match status" value="1"/>
</dbReference>
<proteinExistence type="inferred from homology"/>
<feature type="signal peptide" evidence="7">
    <location>
        <begin position="1"/>
        <end position="25"/>
    </location>
</feature>
<evidence type="ECO:0000256" key="1">
    <source>
        <dbReference type="ARBA" id="ARBA00001231"/>
    </source>
</evidence>
<dbReference type="Gene3D" id="2.60.120.260">
    <property type="entry name" value="Galactose-binding domain-like"/>
    <property type="match status" value="1"/>
</dbReference>
<comment type="caution">
    <text evidence="11">The sequence shown here is derived from an EMBL/GenBank/DDBJ whole genome shotgun (WGS) entry which is preliminary data.</text>
</comment>
<dbReference type="GO" id="GO:0004563">
    <property type="term" value="F:beta-N-acetylhexosaminidase activity"/>
    <property type="evidence" value="ECO:0007669"/>
    <property type="project" value="UniProtKB-EC"/>
</dbReference>
<protein>
    <recommendedName>
        <fullName evidence="3">beta-N-acetylhexosaminidase</fullName>
        <ecNumber evidence="3">3.2.1.52</ecNumber>
    </recommendedName>
</protein>
<dbReference type="EMBL" id="QGHA01000003">
    <property type="protein sequence ID" value="PWK78494.1"/>
    <property type="molecule type" value="Genomic_DNA"/>
</dbReference>
<dbReference type="SUPFAM" id="SSF51445">
    <property type="entry name" value="(Trans)glycosidases"/>
    <property type="match status" value="1"/>
</dbReference>
<evidence type="ECO:0000259" key="8">
    <source>
        <dbReference type="Pfam" id="PF00728"/>
    </source>
</evidence>
<feature type="active site" description="Proton donor" evidence="6">
    <location>
        <position position="339"/>
    </location>
</feature>
<dbReference type="Pfam" id="PF02838">
    <property type="entry name" value="Glyco_hydro_20b"/>
    <property type="match status" value="1"/>
</dbReference>
<dbReference type="AlphaFoldDB" id="A0A316HBK8"/>
<evidence type="ECO:0000256" key="7">
    <source>
        <dbReference type="SAM" id="SignalP"/>
    </source>
</evidence>
<dbReference type="InterPro" id="IPR008979">
    <property type="entry name" value="Galactose-bd-like_sf"/>
</dbReference>
<dbReference type="InterPro" id="IPR015883">
    <property type="entry name" value="Glyco_hydro_20_cat"/>
</dbReference>
<gene>
    <name evidence="11" type="ORF">LX99_02338</name>
</gene>
<keyword evidence="4" id="KW-0378">Hydrolase</keyword>
<evidence type="ECO:0000256" key="6">
    <source>
        <dbReference type="PIRSR" id="PIRSR625705-1"/>
    </source>
</evidence>
<dbReference type="Pfam" id="PF00728">
    <property type="entry name" value="Glyco_hydro_20"/>
    <property type="match status" value="1"/>
</dbReference>
<dbReference type="InterPro" id="IPR015882">
    <property type="entry name" value="HEX_bac_N"/>
</dbReference>
<evidence type="ECO:0000259" key="10">
    <source>
        <dbReference type="Pfam" id="PF02838"/>
    </source>
</evidence>
<dbReference type="InterPro" id="IPR025705">
    <property type="entry name" value="Beta_hexosaminidase_sua/sub"/>
</dbReference>
<dbReference type="PRINTS" id="PR00738">
    <property type="entry name" value="GLHYDRLASE20"/>
</dbReference>
<dbReference type="InterPro" id="IPR000421">
    <property type="entry name" value="FA58C"/>
</dbReference>
<organism evidence="11 12">
    <name type="scientific">Mucilaginibacter oryzae</name>
    <dbReference type="NCBI Taxonomy" id="468058"/>
    <lineage>
        <taxon>Bacteria</taxon>
        <taxon>Pseudomonadati</taxon>
        <taxon>Bacteroidota</taxon>
        <taxon>Sphingobacteriia</taxon>
        <taxon>Sphingobacteriales</taxon>
        <taxon>Sphingobacteriaceae</taxon>
        <taxon>Mucilaginibacter</taxon>
    </lineage>
</organism>
<dbReference type="PANTHER" id="PTHR22600">
    <property type="entry name" value="BETA-HEXOSAMINIDASE"/>
    <property type="match status" value="1"/>
</dbReference>
<dbReference type="InterPro" id="IPR017853">
    <property type="entry name" value="GH"/>
</dbReference>
<evidence type="ECO:0000256" key="3">
    <source>
        <dbReference type="ARBA" id="ARBA00012663"/>
    </source>
</evidence>
<dbReference type="CDD" id="cd06563">
    <property type="entry name" value="GH20_chitobiase-like"/>
    <property type="match status" value="1"/>
</dbReference>
<reference evidence="11 12" key="1">
    <citation type="submission" date="2018-05" db="EMBL/GenBank/DDBJ databases">
        <title>Genomic Encyclopedia of Archaeal and Bacterial Type Strains, Phase II (KMG-II): from individual species to whole genera.</title>
        <authorList>
            <person name="Goeker M."/>
        </authorList>
    </citation>
    <scope>NUCLEOTIDE SEQUENCE [LARGE SCALE GENOMIC DNA]</scope>
    <source>
        <strain evidence="11 12">DSM 19975</strain>
    </source>
</reference>
<feature type="chain" id="PRO_5016439843" description="beta-N-acetylhexosaminidase" evidence="7">
    <location>
        <begin position="26"/>
        <end position="768"/>
    </location>
</feature>
<dbReference type="GO" id="GO:0005975">
    <property type="term" value="P:carbohydrate metabolic process"/>
    <property type="evidence" value="ECO:0007669"/>
    <property type="project" value="InterPro"/>
</dbReference>
<dbReference type="Gene3D" id="3.30.379.10">
    <property type="entry name" value="Chitobiase/beta-hexosaminidase domain 2-like"/>
    <property type="match status" value="1"/>
</dbReference>
<keyword evidence="7" id="KW-0732">Signal</keyword>
<dbReference type="EC" id="3.2.1.52" evidence="3"/>
<dbReference type="SUPFAM" id="SSF55545">
    <property type="entry name" value="beta-N-acetylhexosaminidase-like domain"/>
    <property type="match status" value="1"/>
</dbReference>
<dbReference type="InterPro" id="IPR029018">
    <property type="entry name" value="Hex-like_dom2"/>
</dbReference>
<evidence type="ECO:0000256" key="2">
    <source>
        <dbReference type="ARBA" id="ARBA00006285"/>
    </source>
</evidence>
<evidence type="ECO:0000313" key="11">
    <source>
        <dbReference type="EMBL" id="PWK78494.1"/>
    </source>
</evidence>
<evidence type="ECO:0000256" key="5">
    <source>
        <dbReference type="ARBA" id="ARBA00023295"/>
    </source>
</evidence>
<comment type="similarity">
    <text evidence="2">Belongs to the glycosyl hydrolase 20 family.</text>
</comment>
<evidence type="ECO:0000313" key="12">
    <source>
        <dbReference type="Proteomes" id="UP000245678"/>
    </source>
</evidence>
<accession>A0A316HBK8</accession>
<feature type="domain" description="Beta-hexosaminidase bacterial type N-terminal" evidence="10">
    <location>
        <begin position="35"/>
        <end position="159"/>
    </location>
</feature>
<feature type="domain" description="F5/8 type C" evidence="9">
    <location>
        <begin position="653"/>
        <end position="743"/>
    </location>
</feature>
<name>A0A316HBK8_9SPHI</name>